<dbReference type="PANTHER" id="PTHR46708:SF11">
    <property type="entry name" value="RECEPTOR-TYPE TYROSINE-PROTEIN PHOSPHATASE ETA-LIKE"/>
    <property type="match status" value="1"/>
</dbReference>
<dbReference type="SMART" id="SM00034">
    <property type="entry name" value="CLECT"/>
    <property type="match status" value="1"/>
</dbReference>
<dbReference type="InterPro" id="IPR001304">
    <property type="entry name" value="C-type_lectin-like"/>
</dbReference>
<sequence>MGKLSVQDKVGLIVCLALMLMYSNAEQQYFTPNQTSSWNEARNHCQQCFTELVTLTHTNIRDIIQMVSSESWIGLRKNINSSSMAWSQWANGDPLIFQNWYPGYPDLNPSQPEKDCCGSTCPCPEKTTYKMTTSTPVMTYNNTSSNYAIKTNTDSTYATNTKTSSHYAIKTNTDSTYATNPNTDSTYATNPNTDSTYATNPNTDSTYATNPNTVSVKQEFCVATLSFGAWINTDCSKPLRFICYEDAVIANINVTEVTSNSVNFIWARPPGNISHYRIHLQSDTQERTENHTDFDELMFGFDNLTDGTRYFVQVFPVRCGRDLQSQNATFYTPTFKVMNLTAINVTDTSVYLNWSEPNGKVDFYRINYRDQERDNSTVGIQIDNLIPGHNYTFTVRSGVRVGLDGATLSKSTLIIIHTKPGKVTNLKAYNNNVTSLMLSWDKPAGNYSNFIVTAVNDSNINMFNQTEDGSPTSVWGLQVGAKILLSVTALANIGGSILKGEAVSLVSYTIPEPISNLVLEATHDNISARWDPPVGNYTAFRVELKLSEKIIKTDNVTTLKTYFDQLKSGAKYTVIVKSLSGPLVSTPVHKSQLTRPEPPTNLSVNNKNKTYMSFKWNSPVNSEAAHYFVRVTSIFWGWEFNTTVNTTRCEVGPLFSGTKYSLQVQTKAENLSTPVNITHTTEADLRVLTLSMMCSSQEPLFCDEESTRKGVFDQLKSHFYKVLKNDVVWNLTRITGNTGS</sequence>
<evidence type="ECO:0000259" key="5">
    <source>
        <dbReference type="PROSITE" id="PS50853"/>
    </source>
</evidence>
<keyword evidence="7" id="KW-1185">Reference proteome</keyword>
<dbReference type="Pfam" id="PF00059">
    <property type="entry name" value="Lectin_C"/>
    <property type="match status" value="1"/>
</dbReference>
<dbReference type="Proteomes" id="UP001314229">
    <property type="component" value="Unassembled WGS sequence"/>
</dbReference>
<keyword evidence="3" id="KW-0732">Signal</keyword>
<dbReference type="EMBL" id="CAWUFR010000011">
    <property type="protein sequence ID" value="CAK6952859.1"/>
    <property type="molecule type" value="Genomic_DNA"/>
</dbReference>
<dbReference type="InterPro" id="IPR036116">
    <property type="entry name" value="FN3_sf"/>
</dbReference>
<accession>A0AAV1N1P7</accession>
<feature type="domain" description="Fibronectin type-III" evidence="5">
    <location>
        <begin position="598"/>
        <end position="683"/>
    </location>
</feature>
<proteinExistence type="predicted"/>
<dbReference type="Pfam" id="PF00041">
    <property type="entry name" value="fn3"/>
    <property type="match status" value="3"/>
</dbReference>
<feature type="region of interest" description="Disordered" evidence="2">
    <location>
        <begin position="180"/>
        <end position="204"/>
    </location>
</feature>
<dbReference type="CDD" id="cd00063">
    <property type="entry name" value="FN3"/>
    <property type="match status" value="4"/>
</dbReference>
<dbReference type="SUPFAM" id="SSF56436">
    <property type="entry name" value="C-type lectin-like"/>
    <property type="match status" value="2"/>
</dbReference>
<evidence type="ECO:0000313" key="6">
    <source>
        <dbReference type="EMBL" id="CAK6952859.1"/>
    </source>
</evidence>
<dbReference type="Gene3D" id="2.60.40.10">
    <property type="entry name" value="Immunoglobulins"/>
    <property type="match status" value="5"/>
</dbReference>
<dbReference type="InterPro" id="IPR016187">
    <property type="entry name" value="CTDL_fold"/>
</dbReference>
<evidence type="ECO:0000256" key="3">
    <source>
        <dbReference type="SAM" id="SignalP"/>
    </source>
</evidence>
<dbReference type="InterPro" id="IPR013783">
    <property type="entry name" value="Ig-like_fold"/>
</dbReference>
<feature type="domain" description="C-type lectin" evidence="4">
    <location>
        <begin position="29"/>
        <end position="116"/>
    </location>
</feature>
<gene>
    <name evidence="6" type="ORF">FSCOSCO3_A019210</name>
</gene>
<dbReference type="InterPro" id="IPR016186">
    <property type="entry name" value="C-type_lectin-like/link_sf"/>
</dbReference>
<comment type="caution">
    <text evidence="6">The sequence shown here is derived from an EMBL/GenBank/DDBJ whole genome shotgun (WGS) entry which is preliminary data.</text>
</comment>
<feature type="domain" description="Fibronectin type-III" evidence="5">
    <location>
        <begin position="248"/>
        <end position="335"/>
    </location>
</feature>
<dbReference type="SMART" id="SM00060">
    <property type="entry name" value="FN3"/>
    <property type="match status" value="5"/>
</dbReference>
<dbReference type="PROSITE" id="PS50041">
    <property type="entry name" value="C_TYPE_LECTIN_2"/>
    <property type="match status" value="1"/>
</dbReference>
<dbReference type="PROSITE" id="PS50853">
    <property type="entry name" value="FN3"/>
    <property type="match status" value="3"/>
</dbReference>
<evidence type="ECO:0000256" key="1">
    <source>
        <dbReference type="ARBA" id="ARBA00022737"/>
    </source>
</evidence>
<dbReference type="InterPro" id="IPR003961">
    <property type="entry name" value="FN3_dom"/>
</dbReference>
<feature type="chain" id="PRO_5043807832" evidence="3">
    <location>
        <begin position="28"/>
        <end position="740"/>
    </location>
</feature>
<evidence type="ECO:0000313" key="7">
    <source>
        <dbReference type="Proteomes" id="UP001314229"/>
    </source>
</evidence>
<protein>
    <submittedName>
        <fullName evidence="6">Fibronectin</fullName>
    </submittedName>
</protein>
<dbReference type="PANTHER" id="PTHR46708">
    <property type="entry name" value="TENASCIN"/>
    <property type="match status" value="1"/>
</dbReference>
<evidence type="ECO:0000259" key="4">
    <source>
        <dbReference type="PROSITE" id="PS50041"/>
    </source>
</evidence>
<dbReference type="SUPFAM" id="SSF49265">
    <property type="entry name" value="Fibronectin type III"/>
    <property type="match status" value="3"/>
</dbReference>
<dbReference type="AlphaFoldDB" id="A0AAV1N1P7"/>
<evidence type="ECO:0000256" key="2">
    <source>
        <dbReference type="SAM" id="MobiDB-lite"/>
    </source>
</evidence>
<dbReference type="InterPro" id="IPR050991">
    <property type="entry name" value="ECM_Regulatory_Proteins"/>
</dbReference>
<dbReference type="Gene3D" id="3.10.100.10">
    <property type="entry name" value="Mannose-Binding Protein A, subunit A"/>
    <property type="match status" value="1"/>
</dbReference>
<feature type="signal peptide" evidence="3">
    <location>
        <begin position="1"/>
        <end position="27"/>
    </location>
</feature>
<feature type="domain" description="Fibronectin type-III" evidence="5">
    <location>
        <begin position="336"/>
        <end position="421"/>
    </location>
</feature>
<keyword evidence="1" id="KW-0677">Repeat</keyword>
<reference evidence="6 7" key="1">
    <citation type="submission" date="2024-01" db="EMBL/GenBank/DDBJ databases">
        <authorList>
            <person name="Alioto T."/>
            <person name="Alioto T."/>
            <person name="Gomez Garrido J."/>
        </authorList>
    </citation>
    <scope>NUCLEOTIDE SEQUENCE [LARGE SCALE GENOMIC DNA]</scope>
</reference>
<organism evidence="6 7">
    <name type="scientific">Scomber scombrus</name>
    <name type="common">Atlantic mackerel</name>
    <name type="synonym">Scomber vernalis</name>
    <dbReference type="NCBI Taxonomy" id="13677"/>
    <lineage>
        <taxon>Eukaryota</taxon>
        <taxon>Metazoa</taxon>
        <taxon>Chordata</taxon>
        <taxon>Craniata</taxon>
        <taxon>Vertebrata</taxon>
        <taxon>Euteleostomi</taxon>
        <taxon>Actinopterygii</taxon>
        <taxon>Neopterygii</taxon>
        <taxon>Teleostei</taxon>
        <taxon>Neoteleostei</taxon>
        <taxon>Acanthomorphata</taxon>
        <taxon>Pelagiaria</taxon>
        <taxon>Scombriformes</taxon>
        <taxon>Scombridae</taxon>
        <taxon>Scomber</taxon>
    </lineage>
</organism>
<name>A0AAV1N1P7_SCOSC</name>